<keyword evidence="10" id="KW-0255">Endonuclease</keyword>
<keyword evidence="17" id="KW-0239">DNA-directed DNA polymerase</keyword>
<dbReference type="GO" id="GO:0003887">
    <property type="term" value="F:DNA-directed DNA polymerase activity"/>
    <property type="evidence" value="ECO:0007669"/>
    <property type="project" value="UniProtKB-KW"/>
</dbReference>
<dbReference type="GO" id="GO:0015074">
    <property type="term" value="P:DNA integration"/>
    <property type="evidence" value="ECO:0007669"/>
    <property type="project" value="UniProtKB-KW"/>
</dbReference>
<dbReference type="GO" id="GO:0032196">
    <property type="term" value="P:transposition"/>
    <property type="evidence" value="ECO:0007669"/>
    <property type="project" value="UniProtKB-KW"/>
</dbReference>
<keyword evidence="16" id="KW-0695">RNA-directed DNA polymerase</keyword>
<evidence type="ECO:0000313" key="25">
    <source>
        <dbReference type="EMBL" id="MBW0467784.1"/>
    </source>
</evidence>
<proteinExistence type="predicted"/>
<keyword evidence="18" id="KW-0917">Virion maturation</keyword>
<gene>
    <name evidence="25" type="ORF">O181_007499</name>
</gene>
<dbReference type="PANTHER" id="PTHR42648">
    <property type="entry name" value="TRANSPOSASE, PUTATIVE-RELATED"/>
    <property type="match status" value="1"/>
</dbReference>
<evidence type="ECO:0000256" key="15">
    <source>
        <dbReference type="ARBA" id="ARBA00022908"/>
    </source>
</evidence>
<keyword evidence="17" id="KW-0808">Transferase</keyword>
<comment type="caution">
    <text evidence="25">The sequence shown here is derived from an EMBL/GenBank/DDBJ whole genome shotgun (WGS) entry which is preliminary data.</text>
</comment>
<keyword evidence="3" id="KW-1188">Viral release from host cell</keyword>
<evidence type="ECO:0000256" key="13">
    <source>
        <dbReference type="ARBA" id="ARBA00022842"/>
    </source>
</evidence>
<dbReference type="Pfam" id="PF00098">
    <property type="entry name" value="zf-CCHC"/>
    <property type="match status" value="1"/>
</dbReference>
<evidence type="ECO:0000256" key="5">
    <source>
        <dbReference type="ARBA" id="ARBA00022670"/>
    </source>
</evidence>
<dbReference type="GO" id="GO:0006508">
    <property type="term" value="P:proteolysis"/>
    <property type="evidence" value="ECO:0007669"/>
    <property type="project" value="UniProtKB-KW"/>
</dbReference>
<dbReference type="GO" id="GO:0008270">
    <property type="term" value="F:zinc ion binding"/>
    <property type="evidence" value="ECO:0007669"/>
    <property type="project" value="UniProtKB-KW"/>
</dbReference>
<evidence type="ECO:0000256" key="22">
    <source>
        <dbReference type="PROSITE-ProRule" id="PRU00047"/>
    </source>
</evidence>
<keyword evidence="7" id="KW-0540">Nuclease</keyword>
<keyword evidence="5" id="KW-0645">Protease</keyword>
<comment type="catalytic activity">
    <reaction evidence="20">
        <text>DNA(n) + a 2'-deoxyribonucleoside 5'-triphosphate = DNA(n+1) + diphosphate</text>
        <dbReference type="Rhea" id="RHEA:22508"/>
        <dbReference type="Rhea" id="RHEA-COMP:17339"/>
        <dbReference type="Rhea" id="RHEA-COMP:17340"/>
        <dbReference type="ChEBI" id="CHEBI:33019"/>
        <dbReference type="ChEBI" id="CHEBI:61560"/>
        <dbReference type="ChEBI" id="CHEBI:173112"/>
        <dbReference type="EC" id="2.7.7.49"/>
    </reaction>
</comment>
<dbReference type="GO" id="GO:0003964">
    <property type="term" value="F:RNA-directed DNA polymerase activity"/>
    <property type="evidence" value="ECO:0007669"/>
    <property type="project" value="UniProtKB-KW"/>
</dbReference>
<dbReference type="InterPro" id="IPR012337">
    <property type="entry name" value="RNaseH-like_sf"/>
</dbReference>
<feature type="domain" description="CCHC-type" evidence="23">
    <location>
        <begin position="147"/>
        <end position="162"/>
    </location>
</feature>
<dbReference type="InterPro" id="IPR054722">
    <property type="entry name" value="PolX-like_BBD"/>
</dbReference>
<evidence type="ECO:0000256" key="3">
    <source>
        <dbReference type="ARBA" id="ARBA00022612"/>
    </source>
</evidence>
<keyword evidence="15" id="KW-0229">DNA integration</keyword>
<evidence type="ECO:0000256" key="20">
    <source>
        <dbReference type="ARBA" id="ARBA00048173"/>
    </source>
</evidence>
<reference evidence="25" key="1">
    <citation type="submission" date="2021-03" db="EMBL/GenBank/DDBJ databases">
        <title>Draft genome sequence of rust myrtle Austropuccinia psidii MF-1, a brazilian biotype.</title>
        <authorList>
            <person name="Quecine M.C."/>
            <person name="Pachon D.M.R."/>
            <person name="Bonatelli M.L."/>
            <person name="Correr F.H."/>
            <person name="Franceschini L.M."/>
            <person name="Leite T.F."/>
            <person name="Margarido G.R.A."/>
            <person name="Almeida C.A."/>
            <person name="Ferrarezi J.A."/>
            <person name="Labate C.A."/>
        </authorList>
    </citation>
    <scope>NUCLEOTIDE SEQUENCE</scope>
    <source>
        <strain evidence="25">MF-1</strain>
    </source>
</reference>
<evidence type="ECO:0000256" key="21">
    <source>
        <dbReference type="ARBA" id="ARBA00049244"/>
    </source>
</evidence>
<evidence type="ECO:0000256" key="2">
    <source>
        <dbReference type="ARBA" id="ARBA00022578"/>
    </source>
</evidence>
<evidence type="ECO:0000256" key="10">
    <source>
        <dbReference type="ARBA" id="ARBA00022759"/>
    </source>
</evidence>
<dbReference type="InterPro" id="IPR036875">
    <property type="entry name" value="Znf_CCHC_sf"/>
</dbReference>
<dbReference type="PROSITE" id="PS50994">
    <property type="entry name" value="INTEGRASE"/>
    <property type="match status" value="1"/>
</dbReference>
<dbReference type="GO" id="GO:0006310">
    <property type="term" value="P:DNA recombination"/>
    <property type="evidence" value="ECO:0007669"/>
    <property type="project" value="UniProtKB-KW"/>
</dbReference>
<organism evidence="25 26">
    <name type="scientific">Austropuccinia psidii MF-1</name>
    <dbReference type="NCBI Taxonomy" id="1389203"/>
    <lineage>
        <taxon>Eukaryota</taxon>
        <taxon>Fungi</taxon>
        <taxon>Dikarya</taxon>
        <taxon>Basidiomycota</taxon>
        <taxon>Pucciniomycotina</taxon>
        <taxon>Pucciniomycetes</taxon>
        <taxon>Pucciniales</taxon>
        <taxon>Sphaerophragmiaceae</taxon>
        <taxon>Austropuccinia</taxon>
    </lineage>
</organism>
<keyword evidence="19" id="KW-0233">DNA recombination</keyword>
<name>A0A9Q3GHY1_9BASI</name>
<dbReference type="SUPFAM" id="SSF53098">
    <property type="entry name" value="Ribonuclease H-like"/>
    <property type="match status" value="1"/>
</dbReference>
<dbReference type="PROSITE" id="PS50158">
    <property type="entry name" value="ZF_CCHC"/>
    <property type="match status" value="1"/>
</dbReference>
<keyword evidence="8" id="KW-0479">Metal-binding</keyword>
<feature type="domain" description="Integrase catalytic" evidence="24">
    <location>
        <begin position="357"/>
        <end position="505"/>
    </location>
</feature>
<keyword evidence="22" id="KW-0863">Zinc-finger</keyword>
<dbReference type="Gene3D" id="4.10.60.10">
    <property type="entry name" value="Zinc finger, CCHC-type"/>
    <property type="match status" value="1"/>
</dbReference>
<keyword evidence="22" id="KW-0862">Zinc</keyword>
<evidence type="ECO:0000256" key="8">
    <source>
        <dbReference type="ARBA" id="ARBA00022723"/>
    </source>
</evidence>
<keyword evidence="12" id="KW-0067">ATP-binding</keyword>
<keyword evidence="2" id="KW-0815">Transposition</keyword>
<evidence type="ECO:0000313" key="26">
    <source>
        <dbReference type="Proteomes" id="UP000765509"/>
    </source>
</evidence>
<keyword evidence="13" id="KW-0460">Magnesium</keyword>
<evidence type="ECO:0000256" key="4">
    <source>
        <dbReference type="ARBA" id="ARBA00022664"/>
    </source>
</evidence>
<evidence type="ECO:0000256" key="14">
    <source>
        <dbReference type="ARBA" id="ARBA00022884"/>
    </source>
</evidence>
<accession>A0A9Q3GHY1</accession>
<evidence type="ECO:0000259" key="23">
    <source>
        <dbReference type="PROSITE" id="PS50158"/>
    </source>
</evidence>
<sequence>MRHLDKSIVVFVGNKIAPEEKGDGRALWKMLRDKFVGSGVQAQGVALDKFLEFKFRDLNQWIEDLQTTTRCMSLTGTDVNNALVTRLAIRTLPNKYESLIRILTYSNQYPTIEDIIVNVEKDCALFQVKTESKEEVALPADRETRSCYNCGKKGHISRNCRSKSNNQFNKNIHARIAENDEEEPTIAFVAINSKIDCALIANKQKQTILDSGANDHMFTSESDFINLKESTGGVQIGQEGVKIPIRGRGNVIKQSDKNKIIFKDALYVPDLPYNLISLSQIWKEKGDLERLHNNKFQVVKNKNKIFGGHIENGLLHIDFEDNKALISEHKRLGHTGKSNNCEACKAGKSTRIAFNGNIKRPDTQLEEISIDLMGPITPKYLGGARYILVVVDSYTRYSWVRILKSKEDAKHKLAKIITQAEMALEKQVKQIICDGGKEFVNNLMKDFCDTRGIKLTITTPYTPQHNGIVKRINRMFMDKARTLMIDSGVPKELWAELINTANFLR</sequence>
<evidence type="ECO:0000256" key="17">
    <source>
        <dbReference type="ARBA" id="ARBA00022932"/>
    </source>
</evidence>
<protein>
    <recommendedName>
        <fullName evidence="27">Integrase catalytic domain-containing protein</fullName>
    </recommendedName>
</protein>
<dbReference type="Proteomes" id="UP000765509">
    <property type="component" value="Unassembled WGS sequence"/>
</dbReference>
<evidence type="ECO:0008006" key="27">
    <source>
        <dbReference type="Google" id="ProtNLM"/>
    </source>
</evidence>
<dbReference type="GO" id="GO:0006397">
    <property type="term" value="P:mRNA processing"/>
    <property type="evidence" value="ECO:0007669"/>
    <property type="project" value="UniProtKB-KW"/>
</dbReference>
<dbReference type="InterPro" id="IPR001584">
    <property type="entry name" value="Integrase_cat-core"/>
</dbReference>
<dbReference type="PANTHER" id="PTHR42648:SF11">
    <property type="entry name" value="TRANSPOSON TY4-P GAG-POL POLYPROTEIN"/>
    <property type="match status" value="1"/>
</dbReference>
<dbReference type="InterPro" id="IPR001878">
    <property type="entry name" value="Znf_CCHC"/>
</dbReference>
<evidence type="ECO:0000256" key="1">
    <source>
        <dbReference type="ARBA" id="ARBA00002180"/>
    </source>
</evidence>
<evidence type="ECO:0000259" key="24">
    <source>
        <dbReference type="PROSITE" id="PS50994"/>
    </source>
</evidence>
<dbReference type="InterPro" id="IPR036397">
    <property type="entry name" value="RNaseH_sf"/>
</dbReference>
<evidence type="ECO:0000256" key="16">
    <source>
        <dbReference type="ARBA" id="ARBA00022918"/>
    </source>
</evidence>
<comment type="catalytic activity">
    <reaction evidence="21">
        <text>DNA(n) + a 2'-deoxyribonucleoside 5'-triphosphate = DNA(n+1) + diphosphate</text>
        <dbReference type="Rhea" id="RHEA:22508"/>
        <dbReference type="Rhea" id="RHEA-COMP:17339"/>
        <dbReference type="Rhea" id="RHEA-COMP:17340"/>
        <dbReference type="ChEBI" id="CHEBI:33019"/>
        <dbReference type="ChEBI" id="CHEBI:61560"/>
        <dbReference type="ChEBI" id="CHEBI:173112"/>
        <dbReference type="EC" id="2.7.7.7"/>
    </reaction>
</comment>
<dbReference type="GO" id="GO:0003723">
    <property type="term" value="F:RNA binding"/>
    <property type="evidence" value="ECO:0007669"/>
    <property type="project" value="UniProtKB-KW"/>
</dbReference>
<dbReference type="EMBL" id="AVOT02001675">
    <property type="protein sequence ID" value="MBW0467784.1"/>
    <property type="molecule type" value="Genomic_DNA"/>
</dbReference>
<dbReference type="GO" id="GO:0005524">
    <property type="term" value="F:ATP binding"/>
    <property type="evidence" value="ECO:0007669"/>
    <property type="project" value="UniProtKB-KW"/>
</dbReference>
<dbReference type="Pfam" id="PF00665">
    <property type="entry name" value="rve"/>
    <property type="match status" value="1"/>
</dbReference>
<keyword evidence="6" id="KW-0548">Nucleotidyltransferase</keyword>
<dbReference type="Pfam" id="PF22936">
    <property type="entry name" value="Pol_BBD"/>
    <property type="match status" value="1"/>
</dbReference>
<evidence type="ECO:0000256" key="6">
    <source>
        <dbReference type="ARBA" id="ARBA00022695"/>
    </source>
</evidence>
<keyword evidence="11" id="KW-0378">Hydrolase</keyword>
<evidence type="ECO:0000256" key="12">
    <source>
        <dbReference type="ARBA" id="ARBA00022840"/>
    </source>
</evidence>
<dbReference type="AlphaFoldDB" id="A0A9Q3GHY1"/>
<evidence type="ECO:0000256" key="11">
    <source>
        <dbReference type="ARBA" id="ARBA00022801"/>
    </source>
</evidence>
<dbReference type="Pfam" id="PF14223">
    <property type="entry name" value="Retrotran_gag_2"/>
    <property type="match status" value="1"/>
</dbReference>
<dbReference type="GO" id="GO:0008233">
    <property type="term" value="F:peptidase activity"/>
    <property type="evidence" value="ECO:0007669"/>
    <property type="project" value="UniProtKB-KW"/>
</dbReference>
<evidence type="ECO:0000256" key="19">
    <source>
        <dbReference type="ARBA" id="ARBA00023172"/>
    </source>
</evidence>
<evidence type="ECO:0000256" key="9">
    <source>
        <dbReference type="ARBA" id="ARBA00022741"/>
    </source>
</evidence>
<dbReference type="InterPro" id="IPR039537">
    <property type="entry name" value="Retrotran_Ty1/copia-like"/>
</dbReference>
<feature type="non-terminal residue" evidence="25">
    <location>
        <position position="505"/>
    </location>
</feature>
<dbReference type="GO" id="GO:0004519">
    <property type="term" value="F:endonuclease activity"/>
    <property type="evidence" value="ECO:0007669"/>
    <property type="project" value="UniProtKB-KW"/>
</dbReference>
<keyword evidence="26" id="KW-1185">Reference proteome</keyword>
<evidence type="ECO:0000256" key="7">
    <source>
        <dbReference type="ARBA" id="ARBA00022722"/>
    </source>
</evidence>
<keyword evidence="4" id="KW-0507">mRNA processing</keyword>
<dbReference type="Gene3D" id="3.30.420.10">
    <property type="entry name" value="Ribonuclease H-like superfamily/Ribonuclease H"/>
    <property type="match status" value="1"/>
</dbReference>
<comment type="function">
    <text evidence="1">The aspartyl protease (PR) mediates the proteolytic cleavages of the Gag and Gag-Pol polyproteins after assembly of the VLP.</text>
</comment>
<keyword evidence="9" id="KW-0547">Nucleotide-binding</keyword>
<dbReference type="OrthoDB" id="2194511at2759"/>
<evidence type="ECO:0000256" key="18">
    <source>
        <dbReference type="ARBA" id="ARBA00023113"/>
    </source>
</evidence>
<dbReference type="SUPFAM" id="SSF57756">
    <property type="entry name" value="Retrovirus zinc finger-like domains"/>
    <property type="match status" value="1"/>
</dbReference>
<keyword evidence="14" id="KW-0694">RNA-binding</keyword>
<dbReference type="GO" id="GO:0005634">
    <property type="term" value="C:nucleus"/>
    <property type="evidence" value="ECO:0007669"/>
    <property type="project" value="UniProtKB-ARBA"/>
</dbReference>
<dbReference type="SMART" id="SM00343">
    <property type="entry name" value="ZnF_C2HC"/>
    <property type="match status" value="1"/>
</dbReference>